<feature type="compositionally biased region" description="Low complexity" evidence="1">
    <location>
        <begin position="208"/>
        <end position="229"/>
    </location>
</feature>
<feature type="compositionally biased region" description="Polar residues" evidence="1">
    <location>
        <begin position="195"/>
        <end position="207"/>
    </location>
</feature>
<feature type="compositionally biased region" description="Basic residues" evidence="1">
    <location>
        <begin position="170"/>
        <end position="180"/>
    </location>
</feature>
<dbReference type="OrthoDB" id="2017365at2759"/>
<protein>
    <submittedName>
        <fullName evidence="2">Uncharacterized protein</fullName>
    </submittedName>
</protein>
<name>A0A423TSI6_PENVA</name>
<gene>
    <name evidence="2" type="ORF">C7M84_001899</name>
</gene>
<comment type="caution">
    <text evidence="2">The sequence shown here is derived from an EMBL/GenBank/DDBJ whole genome shotgun (WGS) entry which is preliminary data.</text>
</comment>
<dbReference type="AlphaFoldDB" id="A0A423TSI6"/>
<feature type="compositionally biased region" description="Basic and acidic residues" evidence="1">
    <location>
        <begin position="105"/>
        <end position="114"/>
    </location>
</feature>
<evidence type="ECO:0000313" key="3">
    <source>
        <dbReference type="Proteomes" id="UP000283509"/>
    </source>
</evidence>
<proteinExistence type="predicted"/>
<accession>A0A423TSI6</accession>
<keyword evidence="3" id="KW-1185">Reference proteome</keyword>
<dbReference type="Proteomes" id="UP000283509">
    <property type="component" value="Unassembled WGS sequence"/>
</dbReference>
<feature type="compositionally biased region" description="Basic residues" evidence="1">
    <location>
        <begin position="127"/>
        <end position="138"/>
    </location>
</feature>
<organism evidence="2 3">
    <name type="scientific">Penaeus vannamei</name>
    <name type="common">Whiteleg shrimp</name>
    <name type="synonym">Litopenaeus vannamei</name>
    <dbReference type="NCBI Taxonomy" id="6689"/>
    <lineage>
        <taxon>Eukaryota</taxon>
        <taxon>Metazoa</taxon>
        <taxon>Ecdysozoa</taxon>
        <taxon>Arthropoda</taxon>
        <taxon>Crustacea</taxon>
        <taxon>Multicrustacea</taxon>
        <taxon>Malacostraca</taxon>
        <taxon>Eumalacostraca</taxon>
        <taxon>Eucarida</taxon>
        <taxon>Decapoda</taxon>
        <taxon>Dendrobranchiata</taxon>
        <taxon>Penaeoidea</taxon>
        <taxon>Penaeidae</taxon>
        <taxon>Penaeus</taxon>
    </lineage>
</organism>
<feature type="compositionally biased region" description="Basic and acidic residues" evidence="1">
    <location>
        <begin position="158"/>
        <end position="169"/>
    </location>
</feature>
<sequence length="237" mass="26509">MMNEHVAVRNSEGTFYLCQVAQNVFKNTRKIKIRWLSPEDPDNKNCQVYKPDYYDITDFDCILTTVDLERVDRNTLKLKPEEQSRINNILQRAMDLELGVLGDKPSVDEDHPDGLDLSLYTDESQLKKRRKRAASNKKRKEESSSGESGVESEDDDESNKSDREEESPKKVARTPARRNPRGGAKTPAKGKVATPASSKTKTPRSGRTATPKTASKAAASKSTPKATPKSGRRATRK</sequence>
<evidence type="ECO:0000256" key="1">
    <source>
        <dbReference type="SAM" id="MobiDB-lite"/>
    </source>
</evidence>
<feature type="region of interest" description="Disordered" evidence="1">
    <location>
        <begin position="103"/>
        <end position="237"/>
    </location>
</feature>
<reference evidence="2 3" key="1">
    <citation type="submission" date="2018-04" db="EMBL/GenBank/DDBJ databases">
        <authorList>
            <person name="Zhang X."/>
            <person name="Yuan J."/>
            <person name="Li F."/>
            <person name="Xiang J."/>
        </authorList>
    </citation>
    <scope>NUCLEOTIDE SEQUENCE [LARGE SCALE GENOMIC DNA]</scope>
    <source>
        <tissue evidence="2">Muscle</tissue>
    </source>
</reference>
<dbReference type="EMBL" id="QCYY01001252">
    <property type="protein sequence ID" value="ROT79380.1"/>
    <property type="molecule type" value="Genomic_DNA"/>
</dbReference>
<reference evidence="2 3" key="2">
    <citation type="submission" date="2019-01" db="EMBL/GenBank/DDBJ databases">
        <title>The decoding of complex shrimp genome reveals the adaptation for benthos swimmer, frequently molting mechanism and breeding impact on genome.</title>
        <authorList>
            <person name="Sun Y."/>
            <person name="Gao Y."/>
            <person name="Yu Y."/>
        </authorList>
    </citation>
    <scope>NUCLEOTIDE SEQUENCE [LARGE SCALE GENOMIC DNA]</scope>
    <source>
        <tissue evidence="2">Muscle</tissue>
    </source>
</reference>
<evidence type="ECO:0000313" key="2">
    <source>
        <dbReference type="EMBL" id="ROT79380.1"/>
    </source>
</evidence>